<evidence type="ECO:0000313" key="2">
    <source>
        <dbReference type="Proteomes" id="UP000046392"/>
    </source>
</evidence>
<sequence length="497" mass="56981">MHFFSPITEEFTPNTSSSLGKLKKKKERVSALEKATEVTKELIKIEKIIEDKTTPKRSLHYNKKLKNSLECNISPRDIINSPPKEDENKDNTLIKAAIELDEDNYILSPSKEIITDFSVIEKFTPYKNDRNARFFSYDDIKKIDNSFEVPPSSVNVNSPKIYTNSTCTIGSTAEEFDDVLNVTMIDDASEAVDNAAGESKTTEEKKKVTFSEELVKIDDVMERDEVSQVHDYHYYSDDEQTIFHTDIDDEESLNDISETAISLSDVSNDDLKEVMDNLLEQVSADTYKPLNLSENNHDFNSSMTSTITINEINTTLSPKKEASIQKLSLTNVNNNYVDLKKEVSEIKKNQEKMLEILNNITIQNEKIIEKTTKNSEEIINNLKIKISDLETELELSDKEIIECCNRATLYRRIYLELAVEGNKITVEDAAGQMNDPLYNEEYFQKFKKISDYEFKTNLSSIDMTNRRITIERLDKTSSNNSVLKRINSFLSPRKSNI</sequence>
<evidence type="ECO:0000256" key="1">
    <source>
        <dbReference type="SAM" id="Coils"/>
    </source>
</evidence>
<keyword evidence="2" id="KW-1185">Reference proteome</keyword>
<organism evidence="2 3">
    <name type="scientific">Strongyloides papillosus</name>
    <name type="common">Intestinal threadworm</name>
    <dbReference type="NCBI Taxonomy" id="174720"/>
    <lineage>
        <taxon>Eukaryota</taxon>
        <taxon>Metazoa</taxon>
        <taxon>Ecdysozoa</taxon>
        <taxon>Nematoda</taxon>
        <taxon>Chromadorea</taxon>
        <taxon>Rhabditida</taxon>
        <taxon>Tylenchina</taxon>
        <taxon>Panagrolaimomorpha</taxon>
        <taxon>Strongyloidoidea</taxon>
        <taxon>Strongyloididae</taxon>
        <taxon>Strongyloides</taxon>
    </lineage>
</organism>
<proteinExistence type="predicted"/>
<feature type="coiled-coil region" evidence="1">
    <location>
        <begin position="329"/>
        <end position="399"/>
    </location>
</feature>
<evidence type="ECO:0000313" key="3">
    <source>
        <dbReference type="WBParaSite" id="SPAL_0001686700.1"/>
    </source>
</evidence>
<dbReference type="AlphaFoldDB" id="A0A0N5CG88"/>
<dbReference type="Proteomes" id="UP000046392">
    <property type="component" value="Unplaced"/>
</dbReference>
<reference evidence="3" key="1">
    <citation type="submission" date="2017-02" db="UniProtKB">
        <authorList>
            <consortium name="WormBaseParasite"/>
        </authorList>
    </citation>
    <scope>IDENTIFICATION</scope>
</reference>
<protein>
    <submittedName>
        <fullName evidence="3">PH domain-containing protein</fullName>
    </submittedName>
</protein>
<dbReference type="WBParaSite" id="SPAL_0001686700.1">
    <property type="protein sequence ID" value="SPAL_0001686700.1"/>
    <property type="gene ID" value="SPAL_0001686700"/>
</dbReference>
<accession>A0A0N5CG88</accession>
<keyword evidence="1" id="KW-0175">Coiled coil</keyword>
<name>A0A0N5CG88_STREA</name>